<dbReference type="PANTHER" id="PTHR37489">
    <property type="entry name" value="DUF3500 DOMAIN-CONTAINING PROTEIN"/>
    <property type="match status" value="1"/>
</dbReference>
<evidence type="ECO:0000313" key="3">
    <source>
        <dbReference type="Proteomes" id="UP000501802"/>
    </source>
</evidence>
<name>A0A6G9APC2_9BACT</name>
<feature type="chain" id="PRO_5026054171" evidence="1">
    <location>
        <begin position="23"/>
        <end position="483"/>
    </location>
</feature>
<dbReference type="EMBL" id="CP050063">
    <property type="protein sequence ID" value="QIP14186.1"/>
    <property type="molecule type" value="Genomic_DNA"/>
</dbReference>
<keyword evidence="3" id="KW-1185">Reference proteome</keyword>
<reference evidence="2 3" key="1">
    <citation type="submission" date="2020-03" db="EMBL/GenBank/DDBJ databases">
        <authorList>
            <person name="Kim M.K."/>
        </authorList>
    </citation>
    <scope>NUCLEOTIDE SEQUENCE [LARGE SCALE GENOMIC DNA]</scope>
    <source>
        <strain evidence="2 3">BT328</strain>
    </source>
</reference>
<organism evidence="2 3">
    <name type="scientific">Spirosoma aureum</name>
    <dbReference type="NCBI Taxonomy" id="2692134"/>
    <lineage>
        <taxon>Bacteria</taxon>
        <taxon>Pseudomonadati</taxon>
        <taxon>Bacteroidota</taxon>
        <taxon>Cytophagia</taxon>
        <taxon>Cytophagales</taxon>
        <taxon>Cytophagaceae</taxon>
        <taxon>Spirosoma</taxon>
    </lineage>
</organism>
<accession>A0A6G9APC2</accession>
<protein>
    <submittedName>
        <fullName evidence="2">DUF3500 domain-containing protein</fullName>
    </submittedName>
</protein>
<evidence type="ECO:0000313" key="2">
    <source>
        <dbReference type="EMBL" id="QIP14186.1"/>
    </source>
</evidence>
<feature type="signal peptide" evidence="1">
    <location>
        <begin position="1"/>
        <end position="22"/>
    </location>
</feature>
<proteinExistence type="predicted"/>
<dbReference type="InterPro" id="IPR021889">
    <property type="entry name" value="DUF3500"/>
</dbReference>
<dbReference type="KEGG" id="spib:G8759_16970"/>
<sequence length="483" mass="49345">MKRNLLNIVVLSLLISSSLVTIESCNTPDNSSSVTPTSATVSALSCGSATFSASAVSGTTFTGTATVPYTGGNGITYSAGSAVASTGVTGLNATLQAGTLASGAGNLSYAISGTPSGSGTATFALSFGGQSCSLALTVSGTSSGTTTTTNSSTITTALSTTATSTTCTSTGVAQIVCLTEAFKATLSSTQLATTQLTYSKANAQKWSNLPAGLSARIGINLGALNATQLAAFRNLLVAVLAQNVTNEGYDELIGNLVADDYLNTIGGGSDYGAGNYYLSILGTPSTTGLWSILFTGHHYTQPYTFNAGAITGVTPAFRGVEPQAAVTAANRTYQAFEQERVAFAAMLTGLSTAEQTTAKLSGTFSDLVLGPGQDSKFPTTKVGLQVGTLSSDKQALVLNAIKLYVNDLDATTAATILAKYTSELANTYIAYSGTTAVGSQNDYVRIDGPSVWIEFSYQGGVIIKNTPHSHSVWRDHTSDYGGN</sequence>
<dbReference type="RefSeq" id="WP_167209978.1">
    <property type="nucleotide sequence ID" value="NZ_CP050063.1"/>
</dbReference>
<dbReference type="AlphaFoldDB" id="A0A6G9APC2"/>
<dbReference type="PANTHER" id="PTHR37489:SF1">
    <property type="entry name" value="DUF3500 DOMAIN-CONTAINING PROTEIN"/>
    <property type="match status" value="1"/>
</dbReference>
<keyword evidence="1" id="KW-0732">Signal</keyword>
<dbReference type="Pfam" id="PF12006">
    <property type="entry name" value="DUF3500"/>
    <property type="match status" value="1"/>
</dbReference>
<gene>
    <name evidence="2" type="ORF">G8759_16970</name>
</gene>
<evidence type="ECO:0000256" key="1">
    <source>
        <dbReference type="SAM" id="SignalP"/>
    </source>
</evidence>
<dbReference type="Proteomes" id="UP000501802">
    <property type="component" value="Chromosome"/>
</dbReference>